<evidence type="ECO:0000313" key="5">
    <source>
        <dbReference type="Proteomes" id="UP000009149"/>
    </source>
</evidence>
<evidence type="ECO:0000256" key="1">
    <source>
        <dbReference type="ARBA" id="ARBA00004442"/>
    </source>
</evidence>
<dbReference type="eggNOG" id="COG4774">
    <property type="taxonomic scope" value="Bacteria"/>
</dbReference>
<dbReference type="HOGENOM" id="CLU_2330523_0_0_0"/>
<dbReference type="Proteomes" id="UP000009149">
    <property type="component" value="Chromosome"/>
</dbReference>
<evidence type="ECO:0000256" key="3">
    <source>
        <dbReference type="ARBA" id="ARBA00023237"/>
    </source>
</evidence>
<keyword evidence="4" id="KW-0675">Receptor</keyword>
<dbReference type="InterPro" id="IPR036942">
    <property type="entry name" value="Beta-barrel_TonB_sf"/>
</dbReference>
<comment type="subcellular location">
    <subcellularLocation>
        <location evidence="1">Cell outer membrane</location>
    </subcellularLocation>
</comment>
<dbReference type="KEGG" id="min:Minf_1346"/>
<dbReference type="EMBL" id="CP000975">
    <property type="protein sequence ID" value="ACD83400.1"/>
    <property type="molecule type" value="Genomic_DNA"/>
</dbReference>
<protein>
    <submittedName>
        <fullName evidence="4">Outer membrane receptor protein, mostly Fe transport</fullName>
    </submittedName>
</protein>
<keyword evidence="3" id="KW-0998">Cell outer membrane</keyword>
<accession>B3DVP7</accession>
<sequence length="98" mass="11405">MLTYKFDLGLGLTLGAIVLSDQYLGYDYRTRIPLQFVLNSSLFYFSPKWEMRINLFNFTNEKYWLPAGVGMSPTRELDYTSIVAGYPFWAQGTVSYKF</sequence>
<dbReference type="SUPFAM" id="SSF56935">
    <property type="entry name" value="Porins"/>
    <property type="match status" value="1"/>
</dbReference>
<dbReference type="RefSeq" id="WP_012463682.1">
    <property type="nucleotide sequence ID" value="NC_010794.1"/>
</dbReference>
<evidence type="ECO:0000256" key="2">
    <source>
        <dbReference type="ARBA" id="ARBA00023136"/>
    </source>
</evidence>
<keyword evidence="2" id="KW-0472">Membrane</keyword>
<dbReference type="STRING" id="481448.Minf_1346"/>
<reference evidence="4 5" key="1">
    <citation type="journal article" date="2008" name="Biol. Direct">
        <title>Complete genome sequence of the extremely acidophilic methanotroph isolate V4, Methylacidiphilum infernorum, a representative of the bacterial phylum Verrucomicrobia.</title>
        <authorList>
            <person name="Hou S."/>
            <person name="Makarova K.S."/>
            <person name="Saw J.H."/>
            <person name="Senin P."/>
            <person name="Ly B.V."/>
            <person name="Zhou Z."/>
            <person name="Ren Y."/>
            <person name="Wang J."/>
            <person name="Galperin M.Y."/>
            <person name="Omelchenko M.V."/>
            <person name="Wolf Y.I."/>
            <person name="Yutin N."/>
            <person name="Koonin E.V."/>
            <person name="Stott M.B."/>
            <person name="Mountain B.W."/>
            <person name="Crowe M.A."/>
            <person name="Smirnova A.V."/>
            <person name="Dunfield P.F."/>
            <person name="Feng L."/>
            <person name="Wang L."/>
            <person name="Alam M."/>
        </authorList>
    </citation>
    <scope>NUCLEOTIDE SEQUENCE [LARGE SCALE GENOMIC DNA]</scope>
    <source>
        <strain evidence="5">Isolate V4</strain>
    </source>
</reference>
<organism evidence="4 5">
    <name type="scientific">Methylacidiphilum infernorum (isolate V4)</name>
    <name type="common">Methylokorus infernorum (strain V4)</name>
    <dbReference type="NCBI Taxonomy" id="481448"/>
    <lineage>
        <taxon>Bacteria</taxon>
        <taxon>Pseudomonadati</taxon>
        <taxon>Verrucomicrobiota</taxon>
        <taxon>Methylacidiphilae</taxon>
        <taxon>Methylacidiphilales</taxon>
        <taxon>Methylacidiphilaceae</taxon>
        <taxon>Methylacidiphilum (ex Ratnadevi et al. 2023)</taxon>
    </lineage>
</organism>
<name>B3DVP7_METI4</name>
<dbReference type="AlphaFoldDB" id="B3DVP7"/>
<dbReference type="Gene3D" id="2.40.170.20">
    <property type="entry name" value="TonB-dependent receptor, beta-barrel domain"/>
    <property type="match status" value="1"/>
</dbReference>
<proteinExistence type="predicted"/>
<gene>
    <name evidence="4" type="primary">cirA</name>
    <name evidence="4" type="ordered locus">Minf_1346</name>
</gene>
<dbReference type="GO" id="GO:0009279">
    <property type="term" value="C:cell outer membrane"/>
    <property type="evidence" value="ECO:0007669"/>
    <property type="project" value="UniProtKB-SubCell"/>
</dbReference>
<evidence type="ECO:0000313" key="4">
    <source>
        <dbReference type="EMBL" id="ACD83400.1"/>
    </source>
</evidence>